<dbReference type="InterPro" id="IPR001332">
    <property type="entry name" value="Arteri_GP5"/>
</dbReference>
<dbReference type="EMBL" id="OP094595">
    <property type="protein sequence ID" value="WFD49968.1"/>
    <property type="molecule type" value="Genomic_RNA"/>
</dbReference>
<keyword evidence="1" id="KW-0472">Membrane</keyword>
<evidence type="ECO:0000313" key="3">
    <source>
        <dbReference type="EMBL" id="WFD49968.1"/>
    </source>
</evidence>
<sequence length="172" mass="19158">MADNKMRFCDETSWLSILVAIAITYTPIGIFCLKVAKGHIAAILNFFICALCCFTFVYLVQHHSISNPMVMSFGAILVLLWGIYMAYNLILWVVVRCRLCCLGRRYILAPPNHVESVDGHQPLTTTADTAFVVRKPGHTLINGQLVPDFKSIVIGGRKTTNQGAVSLHKYVK</sequence>
<dbReference type="Pfam" id="PF00951">
    <property type="entry name" value="Arteri_Gl"/>
    <property type="match status" value="1"/>
</dbReference>
<protein>
    <submittedName>
        <fullName evidence="4">M</fullName>
    </submittedName>
</protein>
<proteinExistence type="predicted"/>
<evidence type="ECO:0000313" key="4">
    <source>
        <dbReference type="EMBL" id="WFD49978.1"/>
    </source>
</evidence>
<name>A0AAT9TWB9_9NIDO</name>
<evidence type="ECO:0000313" key="2">
    <source>
        <dbReference type="EMBL" id="WFD49958.1"/>
    </source>
</evidence>
<reference evidence="4" key="1">
    <citation type="journal article" date="2023" name="Nat. Commun.">
        <title>Virus diversity, wildlife-domestic animal circulation and potential zoonotic viruses of small mammals, pangolins and zoo animals.</title>
        <authorList>
            <person name="Cui X."/>
            <person name="Fan K."/>
            <person name="Liang X."/>
            <person name="Gong W."/>
            <person name="Chen W."/>
            <person name="He B."/>
            <person name="Chen X."/>
            <person name="Wang H."/>
            <person name="Wang X."/>
            <person name="Zhang P."/>
            <person name="Lu X."/>
            <person name="Chen R."/>
            <person name="Lin K."/>
            <person name="Liu J."/>
            <person name="Zhai J."/>
            <person name="Liu D.X."/>
            <person name="Shan F."/>
            <person name="Li Y."/>
            <person name="Chen R.A."/>
            <person name="Meng H."/>
            <person name="Li X."/>
            <person name="Mi S."/>
            <person name="Jiang J."/>
            <person name="Zhou N."/>
            <person name="Chen Z."/>
            <person name="Zou J.-J."/>
            <person name="Ge D."/>
            <person name="Yang Q."/>
            <person name="He K."/>
            <person name="Chen T."/>
            <person name="Wu Y.-J."/>
            <person name="Lu H."/>
            <person name="Irwin D.M."/>
            <person name="Shen X."/>
            <person name="Hu Y."/>
            <person name="Lu X."/>
            <person name="Ding C."/>
            <person name="Guan Y."/>
            <person name="Tu C."/>
            <person name="Shen Y."/>
        </authorList>
    </citation>
    <scope>NUCLEOTIDE SEQUENCE</scope>
    <source>
        <strain evidence="4">B30F04</strain>
        <strain evidence="3">B30M02</strain>
        <strain evidence="2">B30M03</strain>
    </source>
</reference>
<dbReference type="EMBL" id="OP094596">
    <property type="protein sequence ID" value="WFD49978.1"/>
    <property type="molecule type" value="Genomic_RNA"/>
</dbReference>
<evidence type="ECO:0000256" key="1">
    <source>
        <dbReference type="SAM" id="Phobius"/>
    </source>
</evidence>
<feature type="transmembrane region" description="Helical" evidence="1">
    <location>
        <begin position="12"/>
        <end position="33"/>
    </location>
</feature>
<keyword evidence="1" id="KW-0812">Transmembrane</keyword>
<dbReference type="GO" id="GO:0019031">
    <property type="term" value="C:viral envelope"/>
    <property type="evidence" value="ECO:0007669"/>
    <property type="project" value="InterPro"/>
</dbReference>
<organism evidence="4">
    <name type="scientific">Bamboo rat arterivirus</name>
    <dbReference type="NCBI Taxonomy" id="3038165"/>
    <lineage>
        <taxon>Viruses</taxon>
        <taxon>Riboviria</taxon>
        <taxon>Orthornavirae</taxon>
        <taxon>Pisuviricota</taxon>
        <taxon>Pisoniviricetes</taxon>
        <taxon>Nidovirales</taxon>
        <taxon>Arnidovirineae</taxon>
        <taxon>Arteriviridae</taxon>
    </lineage>
</organism>
<feature type="transmembrane region" description="Helical" evidence="1">
    <location>
        <begin position="72"/>
        <end position="95"/>
    </location>
</feature>
<dbReference type="EMBL" id="OP094594">
    <property type="protein sequence ID" value="WFD49958.1"/>
    <property type="molecule type" value="Genomic_RNA"/>
</dbReference>
<accession>A0AAT9TWB9</accession>
<feature type="transmembrane region" description="Helical" evidence="1">
    <location>
        <begin position="40"/>
        <end position="60"/>
    </location>
</feature>
<keyword evidence="1" id="KW-1133">Transmembrane helix</keyword>